<reference evidence="3" key="1">
    <citation type="submission" date="2016-11" db="UniProtKB">
        <authorList>
            <consortium name="WormBaseParasite"/>
        </authorList>
    </citation>
    <scope>IDENTIFICATION</scope>
</reference>
<keyword evidence="1" id="KW-0812">Transmembrane</keyword>
<dbReference type="Proteomes" id="UP000095281">
    <property type="component" value="Unplaced"/>
</dbReference>
<evidence type="ECO:0000256" key="1">
    <source>
        <dbReference type="SAM" id="Phobius"/>
    </source>
</evidence>
<organism evidence="2 3">
    <name type="scientific">Meloidogyne hapla</name>
    <name type="common">Root-knot nematode worm</name>
    <dbReference type="NCBI Taxonomy" id="6305"/>
    <lineage>
        <taxon>Eukaryota</taxon>
        <taxon>Metazoa</taxon>
        <taxon>Ecdysozoa</taxon>
        <taxon>Nematoda</taxon>
        <taxon>Chromadorea</taxon>
        <taxon>Rhabditida</taxon>
        <taxon>Tylenchina</taxon>
        <taxon>Tylenchomorpha</taxon>
        <taxon>Tylenchoidea</taxon>
        <taxon>Meloidogynidae</taxon>
        <taxon>Meloidogyninae</taxon>
        <taxon>Meloidogyne</taxon>
    </lineage>
</organism>
<dbReference type="Pfam" id="PF10320">
    <property type="entry name" value="7TM_GPCR_Srsx"/>
    <property type="match status" value="1"/>
</dbReference>
<protein>
    <submittedName>
        <fullName evidence="3">G_PROTEIN_RECEP_F1_2 domain-containing protein</fullName>
    </submittedName>
</protein>
<keyword evidence="1" id="KW-0472">Membrane</keyword>
<dbReference type="WBParaSite" id="MhA1_Contig873.frz3.gene9">
    <property type="protein sequence ID" value="MhA1_Contig873.frz3.gene9"/>
    <property type="gene ID" value="MhA1_Contig873.frz3.gene9"/>
</dbReference>
<proteinExistence type="predicted"/>
<dbReference type="InterPro" id="IPR019424">
    <property type="entry name" value="7TM_GPCR_Srsx"/>
</dbReference>
<evidence type="ECO:0000313" key="3">
    <source>
        <dbReference type="WBParaSite" id="MhA1_Contig873.frz3.gene9"/>
    </source>
</evidence>
<feature type="transmembrane region" description="Helical" evidence="1">
    <location>
        <begin position="50"/>
        <end position="77"/>
    </location>
</feature>
<sequence>MLGDKTAYVAAISFGLIFVSVIFYVMVWVKLKWDMRKNKDNGGIQSRQTIFHSLMIIMFIQVCGWCISNLAFVFIYLLITDPFTQWFLAALFNCFVCIAASTDPFSDPKCKPEWIITNVAQDLEAPLNADNYNNFPDFKKYISKPVPKYKLINPLMGIPKKFRDMLPPGIGKKLSSADIEAMRKNCPGDTCKQDTDEHLHNRAVLADYEVAMLQRA</sequence>
<keyword evidence="2" id="KW-1185">Reference proteome</keyword>
<name>A0A1I8C0Y9_MELHA</name>
<feature type="transmembrane region" description="Helical" evidence="1">
    <location>
        <begin position="6"/>
        <end position="29"/>
    </location>
</feature>
<evidence type="ECO:0000313" key="2">
    <source>
        <dbReference type="Proteomes" id="UP000095281"/>
    </source>
</evidence>
<keyword evidence="1" id="KW-1133">Transmembrane helix</keyword>
<dbReference type="AlphaFoldDB" id="A0A1I8C0Y9"/>
<accession>A0A1I8C0Y9</accession>